<dbReference type="PIRSF" id="PIRSF000350">
    <property type="entry name" value="Mercury_reductase_MerA"/>
    <property type="match status" value="1"/>
</dbReference>
<keyword evidence="5" id="KW-0547">Nucleotide-binding</keyword>
<dbReference type="PRINTS" id="PR00368">
    <property type="entry name" value="FADPNR"/>
</dbReference>
<evidence type="ECO:0000313" key="9">
    <source>
        <dbReference type="EMBL" id="CAA9389595.1"/>
    </source>
</evidence>
<dbReference type="PANTHER" id="PTHR43014:SF2">
    <property type="entry name" value="MERCURIC REDUCTASE"/>
    <property type="match status" value="1"/>
</dbReference>
<feature type="domain" description="Pyridine nucleotide-disulphide oxidoreductase dimerisation" evidence="7">
    <location>
        <begin position="347"/>
        <end position="456"/>
    </location>
</feature>
<dbReference type="Pfam" id="PF07992">
    <property type="entry name" value="Pyr_redox_2"/>
    <property type="match status" value="1"/>
</dbReference>
<dbReference type="Gene3D" id="3.50.50.60">
    <property type="entry name" value="FAD/NAD(P)-binding domain"/>
    <property type="match status" value="2"/>
</dbReference>
<feature type="binding site" evidence="5">
    <location>
        <position position="53"/>
    </location>
    <ligand>
        <name>FAD</name>
        <dbReference type="ChEBI" id="CHEBI:57692"/>
    </ligand>
</feature>
<feature type="active site" description="Proton acceptor" evidence="4">
    <location>
        <position position="446"/>
    </location>
</feature>
<organism evidence="9">
    <name type="scientific">uncultured Rubrobacteraceae bacterium</name>
    <dbReference type="NCBI Taxonomy" id="349277"/>
    <lineage>
        <taxon>Bacteria</taxon>
        <taxon>Bacillati</taxon>
        <taxon>Actinomycetota</taxon>
        <taxon>Rubrobacteria</taxon>
        <taxon>Rubrobacterales</taxon>
        <taxon>Rubrobacteraceae</taxon>
        <taxon>environmental samples</taxon>
    </lineage>
</organism>
<feature type="binding site" evidence="5">
    <location>
        <position position="313"/>
    </location>
    <ligand>
        <name>FAD</name>
        <dbReference type="ChEBI" id="CHEBI:57692"/>
    </ligand>
</feature>
<dbReference type="Pfam" id="PF02852">
    <property type="entry name" value="Pyr_redox_dim"/>
    <property type="match status" value="1"/>
</dbReference>
<feature type="disulfide bond" description="Redox-active" evidence="6">
    <location>
        <begin position="44"/>
        <end position="49"/>
    </location>
</feature>
<evidence type="ECO:0000256" key="1">
    <source>
        <dbReference type="ARBA" id="ARBA00007532"/>
    </source>
</evidence>
<gene>
    <name evidence="9" type="ORF">AVDCRST_MAG22-496</name>
</gene>
<keyword evidence="2" id="KW-0285">Flavoprotein</keyword>
<dbReference type="AlphaFoldDB" id="A0A6J4NRD2"/>
<evidence type="ECO:0000259" key="7">
    <source>
        <dbReference type="Pfam" id="PF02852"/>
    </source>
</evidence>
<dbReference type="Gene3D" id="3.30.390.30">
    <property type="match status" value="1"/>
</dbReference>
<dbReference type="InterPro" id="IPR004099">
    <property type="entry name" value="Pyr_nucl-diS_OxRdtase_dimer"/>
</dbReference>
<keyword evidence="5" id="KW-0520">NAD</keyword>
<feature type="binding site" evidence="5">
    <location>
        <begin position="182"/>
        <end position="189"/>
    </location>
    <ligand>
        <name>NAD(+)</name>
        <dbReference type="ChEBI" id="CHEBI:57540"/>
    </ligand>
</feature>
<dbReference type="InterPro" id="IPR016156">
    <property type="entry name" value="FAD/NAD-linked_Rdtase_dimer_sf"/>
</dbReference>
<sequence>MQNGTDCDVLIIGGGQAGIPLAYKLAGEGRTVALAERKDLGGSCVNFGCSPTKAAIASAKVAFQARRASEYGIEIPEVRVDFPAVLRRARGVAETKRAGLDRGLEGSENPVLIRGHARLEGREEGGFRVKVDDRSLLVGQIVLNTGTRTLVPPIEGLEDVDYIDAGNWMDREDLPSHLVLVGGSYIGLEMAQLYRRMGSEVTVVVGSSDHVTPGEDEDVAEAMRGLLAEEGIEFVFCERAQGVVRDGDGLVLTLDGDDSAEVRATHLFLATGRRPNTDDLGLENVGVETDKRGFVETDERLATSVEGIWAGGDIRGGPMFTHTSYDDHRVLLSQMAGDGTRTTDRVVPYAIFTDPELGRVGMTERAAREAGYEVEVHHLDMEGEKGKAFELGENKGFIKVVADAASDRVLGAAVLTAEGAELVHIYEDLMNADQPLSVVREAVYIHPTLAEDIQSAI</sequence>
<evidence type="ECO:0000256" key="6">
    <source>
        <dbReference type="PIRSR" id="PIRSR000350-4"/>
    </source>
</evidence>
<evidence type="ECO:0000256" key="2">
    <source>
        <dbReference type="ARBA" id="ARBA00022630"/>
    </source>
</evidence>
<dbReference type="InterPro" id="IPR023753">
    <property type="entry name" value="FAD/NAD-binding_dom"/>
</dbReference>
<evidence type="ECO:0000259" key="8">
    <source>
        <dbReference type="Pfam" id="PF07992"/>
    </source>
</evidence>
<dbReference type="SUPFAM" id="SSF55424">
    <property type="entry name" value="FAD/NAD-linked reductases, dimerisation (C-terminal) domain"/>
    <property type="match status" value="1"/>
</dbReference>
<evidence type="ECO:0000256" key="5">
    <source>
        <dbReference type="PIRSR" id="PIRSR000350-3"/>
    </source>
</evidence>
<protein>
    <submittedName>
        <fullName evidence="9">PF00070 family, FAD-dependent NAD(P)-disulphide oxidoreductase</fullName>
    </submittedName>
</protein>
<evidence type="ECO:0000256" key="4">
    <source>
        <dbReference type="PIRSR" id="PIRSR000350-2"/>
    </source>
</evidence>
<dbReference type="InterPro" id="IPR036188">
    <property type="entry name" value="FAD/NAD-bd_sf"/>
</dbReference>
<feature type="binding site" evidence="5">
    <location>
        <position position="272"/>
    </location>
    <ligand>
        <name>NAD(+)</name>
        <dbReference type="ChEBI" id="CHEBI:57540"/>
    </ligand>
</feature>
<dbReference type="GO" id="GO:0003955">
    <property type="term" value="F:NAD(P)H dehydrogenase (quinone) activity"/>
    <property type="evidence" value="ECO:0007669"/>
    <property type="project" value="TreeGrafter"/>
</dbReference>
<feature type="binding site" evidence="5">
    <location>
        <begin position="319"/>
        <end position="322"/>
    </location>
    <ligand>
        <name>FAD</name>
        <dbReference type="ChEBI" id="CHEBI:57692"/>
    </ligand>
</feature>
<name>A0A6J4NRD2_9ACTN</name>
<dbReference type="GO" id="GO:0050660">
    <property type="term" value="F:flavin adenine dinucleotide binding"/>
    <property type="evidence" value="ECO:0007669"/>
    <property type="project" value="TreeGrafter"/>
</dbReference>
<dbReference type="EMBL" id="CADCUV010000026">
    <property type="protein sequence ID" value="CAA9389595.1"/>
    <property type="molecule type" value="Genomic_DNA"/>
</dbReference>
<dbReference type="InterPro" id="IPR001100">
    <property type="entry name" value="Pyr_nuc-diS_OxRdtase"/>
</dbReference>
<comment type="similarity">
    <text evidence="1">Belongs to the class-I pyridine nucleotide-disulfide oxidoreductase family.</text>
</comment>
<dbReference type="PANTHER" id="PTHR43014">
    <property type="entry name" value="MERCURIC REDUCTASE"/>
    <property type="match status" value="1"/>
</dbReference>
<proteinExistence type="inferred from homology"/>
<dbReference type="SUPFAM" id="SSF51905">
    <property type="entry name" value="FAD/NAD(P)-binding domain"/>
    <property type="match status" value="1"/>
</dbReference>
<dbReference type="PRINTS" id="PR00411">
    <property type="entry name" value="PNDRDTASEI"/>
</dbReference>
<keyword evidence="3 5" id="KW-0274">FAD</keyword>
<evidence type="ECO:0000256" key="3">
    <source>
        <dbReference type="ARBA" id="ARBA00022827"/>
    </source>
</evidence>
<comment type="cofactor">
    <cofactor evidence="5">
        <name>FAD</name>
        <dbReference type="ChEBI" id="CHEBI:57692"/>
    </cofactor>
    <text evidence="5">Binds 1 FAD per subunit.</text>
</comment>
<feature type="domain" description="FAD/NAD(P)-binding" evidence="8">
    <location>
        <begin position="8"/>
        <end position="325"/>
    </location>
</feature>
<accession>A0A6J4NRD2</accession>
<reference evidence="9" key="1">
    <citation type="submission" date="2020-02" db="EMBL/GenBank/DDBJ databases">
        <authorList>
            <person name="Meier V. D."/>
        </authorList>
    </citation>
    <scope>NUCLEOTIDE SEQUENCE</scope>
    <source>
        <strain evidence="9">AVDCRST_MAG22</strain>
    </source>
</reference>